<dbReference type="EMBL" id="SSHH01000001">
    <property type="protein sequence ID" value="TIX51077.1"/>
    <property type="molecule type" value="Genomic_DNA"/>
</dbReference>
<feature type="signal peptide" evidence="1">
    <location>
        <begin position="1"/>
        <end position="22"/>
    </location>
</feature>
<dbReference type="Gene3D" id="3.40.250.10">
    <property type="entry name" value="Rhodanese-like domain"/>
    <property type="match status" value="1"/>
</dbReference>
<reference evidence="3 4" key="1">
    <citation type="submission" date="2019-04" db="EMBL/GenBank/DDBJ databases">
        <title>Altererythrobacter aquimixticola sp. nov., isolated from sediment of junction between the ocean and a freshwater spring.</title>
        <authorList>
            <person name="Yoon J.-H."/>
        </authorList>
    </citation>
    <scope>NUCLEOTIDE SEQUENCE [LARGE SCALE GENOMIC DNA]</scope>
    <source>
        <strain evidence="3 4">SSKS-13</strain>
    </source>
</reference>
<name>A0A4V4U8Q9_9SPHN</name>
<feature type="domain" description="Rhodanese" evidence="2">
    <location>
        <begin position="62"/>
        <end position="115"/>
    </location>
</feature>
<keyword evidence="1" id="KW-0732">Signal</keyword>
<dbReference type="Proteomes" id="UP000309389">
    <property type="component" value="Unassembled WGS sequence"/>
</dbReference>
<accession>A0A4V4U8Q9</accession>
<sequence length="175" mass="18888">MPAIRLSLAALALSLATMPAHAQDSAPPSDVDYAGFLALTAQLAEVREDHLLGWDEFSAVAEAGDAIILDTRSAAAFQWGHIEGAVNLPFSDFTQAKLAEVIGSDRDRPILIYCNNNFSDNVAPVPSKKIELALNIPTFINLHGYGYTNVWELADLMSIEDPAVGWVSAFPFEGE</sequence>
<gene>
    <name evidence="3" type="ORF">E5222_00905</name>
</gene>
<keyword evidence="4" id="KW-1185">Reference proteome</keyword>
<evidence type="ECO:0000313" key="3">
    <source>
        <dbReference type="EMBL" id="TIX51077.1"/>
    </source>
</evidence>
<proteinExistence type="predicted"/>
<evidence type="ECO:0000256" key="1">
    <source>
        <dbReference type="SAM" id="SignalP"/>
    </source>
</evidence>
<evidence type="ECO:0000259" key="2">
    <source>
        <dbReference type="PROSITE" id="PS50206"/>
    </source>
</evidence>
<evidence type="ECO:0000313" key="4">
    <source>
        <dbReference type="Proteomes" id="UP000309389"/>
    </source>
</evidence>
<organism evidence="3 4">
    <name type="scientific">Alteraurantiacibacter aquimixticola</name>
    <dbReference type="NCBI Taxonomy" id="2489173"/>
    <lineage>
        <taxon>Bacteria</taxon>
        <taxon>Pseudomonadati</taxon>
        <taxon>Pseudomonadota</taxon>
        <taxon>Alphaproteobacteria</taxon>
        <taxon>Sphingomonadales</taxon>
        <taxon>Erythrobacteraceae</taxon>
        <taxon>Alteraurantiacibacter</taxon>
    </lineage>
</organism>
<dbReference type="AlphaFoldDB" id="A0A4V4U8Q9"/>
<comment type="caution">
    <text evidence="3">The sequence shown here is derived from an EMBL/GenBank/DDBJ whole genome shotgun (WGS) entry which is preliminary data.</text>
</comment>
<dbReference type="Pfam" id="PF00581">
    <property type="entry name" value="Rhodanese"/>
    <property type="match status" value="1"/>
</dbReference>
<dbReference type="SMART" id="SM00450">
    <property type="entry name" value="RHOD"/>
    <property type="match status" value="1"/>
</dbReference>
<dbReference type="InterPro" id="IPR001763">
    <property type="entry name" value="Rhodanese-like_dom"/>
</dbReference>
<dbReference type="InterPro" id="IPR036873">
    <property type="entry name" value="Rhodanese-like_dom_sf"/>
</dbReference>
<feature type="chain" id="PRO_5020308519" evidence="1">
    <location>
        <begin position="23"/>
        <end position="175"/>
    </location>
</feature>
<dbReference type="SUPFAM" id="SSF52821">
    <property type="entry name" value="Rhodanese/Cell cycle control phosphatase"/>
    <property type="match status" value="1"/>
</dbReference>
<dbReference type="OrthoDB" id="9789585at2"/>
<dbReference type="CDD" id="cd00158">
    <property type="entry name" value="RHOD"/>
    <property type="match status" value="1"/>
</dbReference>
<dbReference type="PROSITE" id="PS50206">
    <property type="entry name" value="RHODANESE_3"/>
    <property type="match status" value="1"/>
</dbReference>
<protein>
    <submittedName>
        <fullName evidence="3">Rhodanese-like domain-containing protein</fullName>
    </submittedName>
</protein>
<dbReference type="RefSeq" id="WP_136691650.1">
    <property type="nucleotide sequence ID" value="NZ_SSHH01000001.1"/>
</dbReference>